<reference evidence="4" key="1">
    <citation type="journal article" date="2013" name="Stand. Genomic Sci.">
        <title>Complete genome sequence of the halophilic bacterium Spirochaeta africana type strain (Z-7692(T)) from the alkaline Lake Magadi in the East African Rift.</title>
        <authorList>
            <person name="Liolos K."/>
            <person name="Abt B."/>
            <person name="Scheuner C."/>
            <person name="Teshima H."/>
            <person name="Held B."/>
            <person name="Lapidus A."/>
            <person name="Nolan M."/>
            <person name="Lucas S."/>
            <person name="Deshpande S."/>
            <person name="Cheng J.F."/>
            <person name="Tapia R."/>
            <person name="Goodwin L.A."/>
            <person name="Pitluck S."/>
            <person name="Pagani I."/>
            <person name="Ivanova N."/>
            <person name="Mavromatis K."/>
            <person name="Mikhailova N."/>
            <person name="Huntemann M."/>
            <person name="Pati A."/>
            <person name="Chen A."/>
            <person name="Palaniappan K."/>
            <person name="Land M."/>
            <person name="Rohde M."/>
            <person name="Tindall B.J."/>
            <person name="Detter J.C."/>
            <person name="Goker M."/>
            <person name="Bristow J."/>
            <person name="Eisen J.A."/>
            <person name="Markowitz V."/>
            <person name="Hugenholtz P."/>
            <person name="Woyke T."/>
            <person name="Klenk H.P."/>
            <person name="Kyrpides N.C."/>
        </authorList>
    </citation>
    <scope>NUCLEOTIDE SEQUENCE</scope>
    <source>
        <strain evidence="4">ATCC 700263 / DSM 8902 / Z-7692</strain>
    </source>
</reference>
<protein>
    <submittedName>
        <fullName evidence="3">Putative metal-dependent membrane protease</fullName>
    </submittedName>
</protein>
<keyword evidence="1" id="KW-1133">Transmembrane helix</keyword>
<name>H9UGS2_SPIAZ</name>
<dbReference type="GO" id="GO:0006508">
    <property type="term" value="P:proteolysis"/>
    <property type="evidence" value="ECO:0007669"/>
    <property type="project" value="UniProtKB-KW"/>
</dbReference>
<dbReference type="AlphaFoldDB" id="H9UGS2"/>
<dbReference type="Pfam" id="PF02517">
    <property type="entry name" value="Rce1-like"/>
    <property type="match status" value="1"/>
</dbReference>
<evidence type="ECO:0000256" key="1">
    <source>
        <dbReference type="SAM" id="Phobius"/>
    </source>
</evidence>
<dbReference type="eggNOG" id="COG1266">
    <property type="taxonomic scope" value="Bacteria"/>
</dbReference>
<sequence length="292" mass="31519">MDYTRRMDTENITESGVEDAYSQPRARTALGAAAAAVATHVGLLLAGGLVYGVLVYNQAAVVTTGSLAGVLGGLLTAVLGVIAAMIAVARWGDGVSGTLMLLSRAHSLREYRHTVFFALLTYFLSVLFAVAINALPFMPDAYPAEELLALFPEPLLLRILLVGLLIPVVEEVIYRGIVLRRLAAIFSPRAAIVLSALVFGAIHWDSLQSLYTFAMGLAIGWLFLRTGSLQLAVLVHVVFNLYGVMMDALQMDTRADWVIGLYTVIFLLGTLILGSRACRFFYDYPEESVAGG</sequence>
<dbReference type="STRING" id="889378.Spiaf_0615"/>
<keyword evidence="4" id="KW-1185">Reference proteome</keyword>
<evidence type="ECO:0000313" key="3">
    <source>
        <dbReference type="EMBL" id="AFG36715.1"/>
    </source>
</evidence>
<dbReference type="GO" id="GO:0080120">
    <property type="term" value="P:CAAX-box protein maturation"/>
    <property type="evidence" value="ECO:0007669"/>
    <property type="project" value="UniProtKB-ARBA"/>
</dbReference>
<keyword evidence="1" id="KW-0472">Membrane</keyword>
<feature type="transmembrane region" description="Helical" evidence="1">
    <location>
        <begin position="231"/>
        <end position="251"/>
    </location>
</feature>
<dbReference type="PANTHER" id="PTHR36435">
    <property type="entry name" value="SLR1288 PROTEIN"/>
    <property type="match status" value="1"/>
</dbReference>
<dbReference type="Proteomes" id="UP000007383">
    <property type="component" value="Chromosome"/>
</dbReference>
<feature type="transmembrane region" description="Helical" evidence="1">
    <location>
        <begin position="30"/>
        <end position="54"/>
    </location>
</feature>
<keyword evidence="1" id="KW-0812">Transmembrane</keyword>
<dbReference type="HOGENOM" id="CLU_952859_0_0_12"/>
<dbReference type="EMBL" id="CP003282">
    <property type="protein sequence ID" value="AFG36715.1"/>
    <property type="molecule type" value="Genomic_DNA"/>
</dbReference>
<organism evidence="3 4">
    <name type="scientific">Spirochaeta africana (strain ATCC 700263 / DSM 8902 / Z-7692)</name>
    <dbReference type="NCBI Taxonomy" id="889378"/>
    <lineage>
        <taxon>Bacteria</taxon>
        <taxon>Pseudomonadati</taxon>
        <taxon>Spirochaetota</taxon>
        <taxon>Spirochaetia</taxon>
        <taxon>Spirochaetales</taxon>
        <taxon>Spirochaetaceae</taxon>
        <taxon>Spirochaeta</taxon>
    </lineage>
</organism>
<evidence type="ECO:0000259" key="2">
    <source>
        <dbReference type="Pfam" id="PF02517"/>
    </source>
</evidence>
<dbReference type="OrthoDB" id="158986at2"/>
<dbReference type="InterPro" id="IPR003675">
    <property type="entry name" value="Rce1/LyrA-like_dom"/>
</dbReference>
<accession>H9UGS2</accession>
<feature type="transmembrane region" description="Helical" evidence="1">
    <location>
        <begin position="66"/>
        <end position="92"/>
    </location>
</feature>
<keyword evidence="3" id="KW-0645">Protease</keyword>
<proteinExistence type="predicted"/>
<feature type="transmembrane region" description="Helical" evidence="1">
    <location>
        <begin position="113"/>
        <end position="135"/>
    </location>
</feature>
<feature type="domain" description="CAAX prenyl protease 2/Lysostaphin resistance protein A-like" evidence="2">
    <location>
        <begin position="154"/>
        <end position="241"/>
    </location>
</feature>
<dbReference type="KEGG" id="sfc:Spiaf_0615"/>
<feature type="transmembrane region" description="Helical" evidence="1">
    <location>
        <begin position="257"/>
        <end position="274"/>
    </location>
</feature>
<gene>
    <name evidence="3" type="ordered locus">Spiaf_0615</name>
</gene>
<dbReference type="PATRIC" id="fig|889378.3.peg.624"/>
<dbReference type="PANTHER" id="PTHR36435:SF1">
    <property type="entry name" value="CAAX AMINO TERMINAL PROTEASE FAMILY PROTEIN"/>
    <property type="match status" value="1"/>
</dbReference>
<dbReference type="InterPro" id="IPR052710">
    <property type="entry name" value="CAAX_protease"/>
</dbReference>
<keyword evidence="3" id="KW-0378">Hydrolase</keyword>
<dbReference type="GO" id="GO:0004175">
    <property type="term" value="F:endopeptidase activity"/>
    <property type="evidence" value="ECO:0007669"/>
    <property type="project" value="UniProtKB-ARBA"/>
</dbReference>
<evidence type="ECO:0000313" key="4">
    <source>
        <dbReference type="Proteomes" id="UP000007383"/>
    </source>
</evidence>
<feature type="transmembrane region" description="Helical" evidence="1">
    <location>
        <begin position="181"/>
        <end position="202"/>
    </location>
</feature>
<feature type="transmembrane region" description="Helical" evidence="1">
    <location>
        <begin position="155"/>
        <end position="174"/>
    </location>
</feature>